<protein>
    <recommendedName>
        <fullName evidence="3">Amino acid adenylation</fullName>
    </recommendedName>
</protein>
<sequence length="36" mass="4455">EQERHQLMVEFNATEHLYPDEELIHTRFEQQAECRP</sequence>
<evidence type="ECO:0008006" key="3">
    <source>
        <dbReference type="Google" id="ProtNLM"/>
    </source>
</evidence>
<comment type="caution">
    <text evidence="1">The sequence shown here is derived from an EMBL/GenBank/DDBJ whole genome shotgun (WGS) entry which is preliminary data.</text>
</comment>
<name>F3G0C0_PSESX</name>
<dbReference type="AlphaFoldDB" id="F3G0C0"/>
<organism evidence="1 2">
    <name type="scientific">Pseudomonas syringae pv. japonica str. M301072</name>
    <dbReference type="NCBI Taxonomy" id="629262"/>
    <lineage>
        <taxon>Bacteria</taxon>
        <taxon>Pseudomonadati</taxon>
        <taxon>Pseudomonadota</taxon>
        <taxon>Gammaproteobacteria</taxon>
        <taxon>Pseudomonadales</taxon>
        <taxon>Pseudomonadaceae</taxon>
        <taxon>Pseudomonas</taxon>
        <taxon>Pseudomonas syringae</taxon>
    </lineage>
</organism>
<accession>F3G0C0</accession>
<evidence type="ECO:0000313" key="1">
    <source>
        <dbReference type="EMBL" id="EGH35912.1"/>
    </source>
</evidence>
<dbReference type="HOGENOM" id="CLU_3352901_0_0_6"/>
<reference evidence="1 2" key="1">
    <citation type="journal article" date="2011" name="PLoS Pathog.">
        <title>Dynamic evolution of pathogenicity revealed by sequencing and comparative genomics of 19 Pseudomonas syringae isolates.</title>
        <authorList>
            <person name="Baltrus D.A."/>
            <person name="Nishimura M.T."/>
            <person name="Romanchuk A."/>
            <person name="Chang J.H."/>
            <person name="Mukhtar M.S."/>
            <person name="Cherkis K."/>
            <person name="Roach J."/>
            <person name="Grant S.R."/>
            <person name="Jones C.D."/>
            <person name="Dangl J.L."/>
        </authorList>
    </citation>
    <scope>NUCLEOTIDE SEQUENCE [LARGE SCALE GENOMIC DNA]</scope>
    <source>
        <strain evidence="2">M301072PT</strain>
    </source>
</reference>
<dbReference type="EMBL" id="AEAH01004201">
    <property type="protein sequence ID" value="EGH35912.1"/>
    <property type="molecule type" value="Genomic_DNA"/>
</dbReference>
<feature type="non-terminal residue" evidence="1">
    <location>
        <position position="1"/>
    </location>
</feature>
<gene>
    <name evidence="1" type="ORF">PSYJA_45446</name>
</gene>
<dbReference type="Proteomes" id="UP000004471">
    <property type="component" value="Unassembled WGS sequence"/>
</dbReference>
<evidence type="ECO:0000313" key="2">
    <source>
        <dbReference type="Proteomes" id="UP000004471"/>
    </source>
</evidence>
<feature type="non-terminal residue" evidence="1">
    <location>
        <position position="36"/>
    </location>
</feature>
<proteinExistence type="predicted"/>